<gene>
    <name evidence="2" type="ORF">F8M41_002891</name>
</gene>
<dbReference type="OrthoDB" id="3176171at2759"/>
<organism evidence="2 3">
    <name type="scientific">Gigaspora margarita</name>
    <dbReference type="NCBI Taxonomy" id="4874"/>
    <lineage>
        <taxon>Eukaryota</taxon>
        <taxon>Fungi</taxon>
        <taxon>Fungi incertae sedis</taxon>
        <taxon>Mucoromycota</taxon>
        <taxon>Glomeromycotina</taxon>
        <taxon>Glomeromycetes</taxon>
        <taxon>Diversisporales</taxon>
        <taxon>Gigasporaceae</taxon>
        <taxon>Gigaspora</taxon>
    </lineage>
</organism>
<evidence type="ECO:0000313" key="2">
    <source>
        <dbReference type="EMBL" id="KAF0446581.1"/>
    </source>
</evidence>
<evidence type="ECO:0000313" key="3">
    <source>
        <dbReference type="Proteomes" id="UP000439903"/>
    </source>
</evidence>
<name>A0A8H4A7X2_GIGMA</name>
<feature type="coiled-coil region" evidence="1">
    <location>
        <begin position="86"/>
        <end position="120"/>
    </location>
</feature>
<reference evidence="2 3" key="1">
    <citation type="journal article" date="2019" name="Environ. Microbiol.">
        <title>At the nexus of three kingdoms: the genome of the mycorrhizal fungus Gigaspora margarita provides insights into plant, endobacterial and fungal interactions.</title>
        <authorList>
            <person name="Venice F."/>
            <person name="Ghignone S."/>
            <person name="Salvioli di Fossalunga A."/>
            <person name="Amselem J."/>
            <person name="Novero M."/>
            <person name="Xianan X."/>
            <person name="Sedzielewska Toro K."/>
            <person name="Morin E."/>
            <person name="Lipzen A."/>
            <person name="Grigoriev I.V."/>
            <person name="Henrissat B."/>
            <person name="Martin F.M."/>
            <person name="Bonfante P."/>
        </authorList>
    </citation>
    <scope>NUCLEOTIDE SEQUENCE [LARGE SCALE GENOMIC DNA]</scope>
    <source>
        <strain evidence="2 3">BEG34</strain>
    </source>
</reference>
<accession>A0A8H4A7X2</accession>
<dbReference type="AlphaFoldDB" id="A0A8H4A7X2"/>
<keyword evidence="1" id="KW-0175">Coiled coil</keyword>
<evidence type="ECO:0000256" key="1">
    <source>
        <dbReference type="SAM" id="Coils"/>
    </source>
</evidence>
<dbReference type="Proteomes" id="UP000439903">
    <property type="component" value="Unassembled WGS sequence"/>
</dbReference>
<dbReference type="EMBL" id="WTPW01001249">
    <property type="protein sequence ID" value="KAF0446581.1"/>
    <property type="molecule type" value="Genomic_DNA"/>
</dbReference>
<proteinExistence type="predicted"/>
<protein>
    <submittedName>
        <fullName evidence="2">Kinesin family member 4/21/27</fullName>
    </submittedName>
</protein>
<sequence length="132" mass="15453">MMHKDVSKLWKLKLNYKFAGEAGNENIGKLREELSNVKLEMSAQNEMIKENLIKKNAIKELEFTLTYLETELVMVKDYSKINKETISNLEEKLSIVRLQLKEAKNSYEKRTNVIKELEAKFKEATGNLLERK</sequence>
<comment type="caution">
    <text evidence="2">The sequence shown here is derived from an EMBL/GenBank/DDBJ whole genome shotgun (WGS) entry which is preliminary data.</text>
</comment>
<keyword evidence="3" id="KW-1185">Reference proteome</keyword>